<protein>
    <submittedName>
        <fullName evidence="1">Uncharacterized protein</fullName>
    </submittedName>
</protein>
<dbReference type="EMBL" id="CAJGYO010000017">
    <property type="protein sequence ID" value="CAD6332914.1"/>
    <property type="molecule type" value="Genomic_DNA"/>
</dbReference>
<evidence type="ECO:0000313" key="2">
    <source>
        <dbReference type="Proteomes" id="UP000604825"/>
    </source>
</evidence>
<dbReference type="AlphaFoldDB" id="A0A811RVL2"/>
<dbReference type="PANTHER" id="PTHR48420">
    <property type="entry name" value="NON-HAEM DIOXYGENASE N-TERMINAL DOMAIN-CONTAINING PROTEIN"/>
    <property type="match status" value="1"/>
</dbReference>
<gene>
    <name evidence="1" type="ORF">NCGR_LOCUS57012</name>
</gene>
<accession>A0A811RVL2</accession>
<proteinExistence type="predicted"/>
<dbReference type="Proteomes" id="UP000604825">
    <property type="component" value="Unassembled WGS sequence"/>
</dbReference>
<reference evidence="1" key="1">
    <citation type="submission" date="2020-10" db="EMBL/GenBank/DDBJ databases">
        <authorList>
            <person name="Han B."/>
            <person name="Lu T."/>
            <person name="Zhao Q."/>
            <person name="Huang X."/>
            <person name="Zhao Y."/>
        </authorList>
    </citation>
    <scope>NUCLEOTIDE SEQUENCE</scope>
</reference>
<organism evidence="1 2">
    <name type="scientific">Miscanthus lutarioriparius</name>
    <dbReference type="NCBI Taxonomy" id="422564"/>
    <lineage>
        <taxon>Eukaryota</taxon>
        <taxon>Viridiplantae</taxon>
        <taxon>Streptophyta</taxon>
        <taxon>Embryophyta</taxon>
        <taxon>Tracheophyta</taxon>
        <taxon>Spermatophyta</taxon>
        <taxon>Magnoliopsida</taxon>
        <taxon>Liliopsida</taxon>
        <taxon>Poales</taxon>
        <taxon>Poaceae</taxon>
        <taxon>PACMAD clade</taxon>
        <taxon>Panicoideae</taxon>
        <taxon>Andropogonodae</taxon>
        <taxon>Andropogoneae</taxon>
        <taxon>Saccharinae</taxon>
        <taxon>Miscanthus</taxon>
    </lineage>
</organism>
<sequence length="98" mass="10975">MQQQPPPASVRAVTIRFADLRDRSKDLGGFIEEGFGPRGLGIVSIDDVSDATVLQRLRLRCSMSRFRFLFLSTLSLPLTIVNLPDDVKKQLEDPDSRS</sequence>
<keyword evidence="2" id="KW-1185">Reference proteome</keyword>
<dbReference type="OrthoDB" id="438224at2759"/>
<dbReference type="PANTHER" id="PTHR48420:SF1">
    <property type="entry name" value="NON-HAEM DIOXYGENASE N-TERMINAL DOMAIN-CONTAINING PROTEIN"/>
    <property type="match status" value="1"/>
</dbReference>
<comment type="caution">
    <text evidence="1">The sequence shown here is derived from an EMBL/GenBank/DDBJ whole genome shotgun (WGS) entry which is preliminary data.</text>
</comment>
<name>A0A811RVL2_9POAL</name>
<evidence type="ECO:0000313" key="1">
    <source>
        <dbReference type="EMBL" id="CAD6332914.1"/>
    </source>
</evidence>